<comment type="caution">
    <text evidence="5">The sequence shown here is derived from an EMBL/GenBank/DDBJ whole genome shotgun (WGS) entry which is preliminary data.</text>
</comment>
<evidence type="ECO:0000259" key="4">
    <source>
        <dbReference type="Pfam" id="PF00104"/>
    </source>
</evidence>
<dbReference type="InterPro" id="IPR035500">
    <property type="entry name" value="NHR-like_dom_sf"/>
</dbReference>
<dbReference type="SUPFAM" id="SSF48508">
    <property type="entry name" value="Nuclear receptor ligand-binding domain"/>
    <property type="match status" value="1"/>
</dbReference>
<dbReference type="GO" id="GO:0005634">
    <property type="term" value="C:nucleus"/>
    <property type="evidence" value="ECO:0007669"/>
    <property type="project" value="TreeGrafter"/>
</dbReference>
<evidence type="ECO:0000313" key="6">
    <source>
        <dbReference type="Proteomes" id="UP001432322"/>
    </source>
</evidence>
<dbReference type="PANTHER" id="PTHR46011">
    <property type="entry name" value="NUCLEAR HORMONE RECEPTOR FAMILY MEMBER NHR-86-RELATED"/>
    <property type="match status" value="1"/>
</dbReference>
<dbReference type="GO" id="GO:0003700">
    <property type="term" value="F:DNA-binding transcription factor activity"/>
    <property type="evidence" value="ECO:0007669"/>
    <property type="project" value="TreeGrafter"/>
</dbReference>
<dbReference type="EMBL" id="BTSY01000004">
    <property type="protein sequence ID" value="GMT22717.1"/>
    <property type="molecule type" value="Genomic_DNA"/>
</dbReference>
<evidence type="ECO:0000313" key="5">
    <source>
        <dbReference type="EMBL" id="GMT22717.1"/>
    </source>
</evidence>
<feature type="domain" description="NR LBD" evidence="4">
    <location>
        <begin position="17"/>
        <end position="105"/>
    </location>
</feature>
<keyword evidence="1" id="KW-0805">Transcription regulation</keyword>
<dbReference type="Pfam" id="PF00104">
    <property type="entry name" value="Hormone_recep"/>
    <property type="match status" value="1"/>
</dbReference>
<dbReference type="AlphaFoldDB" id="A0AAV5VSP9"/>
<protein>
    <recommendedName>
        <fullName evidence="4">NR LBD domain-containing protein</fullName>
    </recommendedName>
</protein>
<evidence type="ECO:0000256" key="2">
    <source>
        <dbReference type="ARBA" id="ARBA00023163"/>
    </source>
</evidence>
<proteinExistence type="predicted"/>
<gene>
    <name evidence="5" type="ORF">PFISCL1PPCAC_14014</name>
</gene>
<name>A0AAV5VSP9_9BILA</name>
<dbReference type="InterPro" id="IPR000536">
    <property type="entry name" value="Nucl_hrmn_rcpt_lig-bd"/>
</dbReference>
<sequence length="124" mass="14597">MRDNVRRTNATMRDFYKRVKPDNFEFMALLGLSFWNNGREVALQSEHLSEATDRNRAQILQELNIVYKKRGIADYATRLGDLLCLLDIMENDILKNAEDIEVFRLHNLFNEAYEHGRNFSELGK</sequence>
<keyword evidence="6" id="KW-1185">Reference proteome</keyword>
<dbReference type="Gene3D" id="1.10.565.10">
    <property type="entry name" value="Retinoid X Receptor"/>
    <property type="match status" value="1"/>
</dbReference>
<organism evidence="5 6">
    <name type="scientific">Pristionchus fissidentatus</name>
    <dbReference type="NCBI Taxonomy" id="1538716"/>
    <lineage>
        <taxon>Eukaryota</taxon>
        <taxon>Metazoa</taxon>
        <taxon>Ecdysozoa</taxon>
        <taxon>Nematoda</taxon>
        <taxon>Chromadorea</taxon>
        <taxon>Rhabditida</taxon>
        <taxon>Rhabditina</taxon>
        <taxon>Diplogasteromorpha</taxon>
        <taxon>Diplogasteroidea</taxon>
        <taxon>Neodiplogasteridae</taxon>
        <taxon>Pristionchus</taxon>
    </lineage>
</organism>
<reference evidence="5" key="1">
    <citation type="submission" date="2023-10" db="EMBL/GenBank/DDBJ databases">
        <title>Genome assembly of Pristionchus species.</title>
        <authorList>
            <person name="Yoshida K."/>
            <person name="Sommer R.J."/>
        </authorList>
    </citation>
    <scope>NUCLEOTIDE SEQUENCE</scope>
    <source>
        <strain evidence="5">RS5133</strain>
    </source>
</reference>
<dbReference type="PANTHER" id="PTHR46011:SF6">
    <property type="entry name" value="HIGH ZINC ACTIVATED NUCLEAR RECEPTOR PROTEIN"/>
    <property type="match status" value="1"/>
</dbReference>
<evidence type="ECO:0000256" key="3">
    <source>
        <dbReference type="ARBA" id="ARBA00023170"/>
    </source>
</evidence>
<evidence type="ECO:0000256" key="1">
    <source>
        <dbReference type="ARBA" id="ARBA00023015"/>
    </source>
</evidence>
<keyword evidence="3" id="KW-0675">Receptor</keyword>
<dbReference type="Proteomes" id="UP001432322">
    <property type="component" value="Unassembled WGS sequence"/>
</dbReference>
<keyword evidence="2" id="KW-0804">Transcription</keyword>
<accession>A0AAV5VSP9</accession>